<dbReference type="InterPro" id="IPR023395">
    <property type="entry name" value="MCP_dom_sf"/>
</dbReference>
<feature type="repeat" description="Solcar" evidence="10">
    <location>
        <begin position="240"/>
        <end position="330"/>
    </location>
</feature>
<dbReference type="Pfam" id="PF00153">
    <property type="entry name" value="Mito_carr"/>
    <property type="match status" value="3"/>
</dbReference>
<reference evidence="13" key="1">
    <citation type="journal article" date="2021" name="Proc. Natl. Acad. Sci. U.S.A.">
        <title>Three genomes in the algal genus Volvox reveal the fate of a haploid sex-determining region after a transition to homothallism.</title>
        <authorList>
            <person name="Yamamoto K."/>
            <person name="Hamaji T."/>
            <person name="Kawai-Toyooka H."/>
            <person name="Matsuzaki R."/>
            <person name="Takahashi F."/>
            <person name="Nishimura Y."/>
            <person name="Kawachi M."/>
            <person name="Noguchi H."/>
            <person name="Minakuchi Y."/>
            <person name="Umen J.G."/>
            <person name="Toyoda A."/>
            <person name="Nozaki H."/>
        </authorList>
    </citation>
    <scope>NUCLEOTIDE SEQUENCE</scope>
    <source>
        <strain evidence="13">NIES-3780</strain>
    </source>
</reference>
<name>A0A8J4B946_9CHLO</name>
<keyword evidence="5" id="KW-0677">Repeat</keyword>
<dbReference type="FunFam" id="1.50.40.10:FF:000009">
    <property type="entry name" value="Mitochondrial 2-oxoglutarate/malate carrier protein"/>
    <property type="match status" value="1"/>
</dbReference>
<dbReference type="InterPro" id="IPR018108">
    <property type="entry name" value="MCP_transmembrane"/>
</dbReference>
<feature type="transmembrane region" description="Helical" evidence="12">
    <location>
        <begin position="243"/>
        <end position="263"/>
    </location>
</feature>
<accession>A0A8J4B946</accession>
<dbReference type="Gene3D" id="1.50.40.10">
    <property type="entry name" value="Mitochondrial carrier domain"/>
    <property type="match status" value="1"/>
</dbReference>
<evidence type="ECO:0000256" key="10">
    <source>
        <dbReference type="PROSITE-ProRule" id="PRU00282"/>
    </source>
</evidence>
<dbReference type="PROSITE" id="PS50920">
    <property type="entry name" value="SOLCAR"/>
    <property type="match status" value="3"/>
</dbReference>
<keyword evidence="14" id="KW-1185">Reference proteome</keyword>
<evidence type="ECO:0000256" key="6">
    <source>
        <dbReference type="ARBA" id="ARBA00022792"/>
    </source>
</evidence>
<feature type="non-terminal residue" evidence="13">
    <location>
        <position position="336"/>
    </location>
</feature>
<feature type="repeat" description="Solcar" evidence="10">
    <location>
        <begin position="48"/>
        <end position="130"/>
    </location>
</feature>
<dbReference type="SUPFAM" id="SSF103506">
    <property type="entry name" value="Mitochondrial carrier"/>
    <property type="match status" value="1"/>
</dbReference>
<keyword evidence="6" id="KW-0999">Mitochondrion inner membrane</keyword>
<feature type="repeat" description="Solcar" evidence="10">
    <location>
        <begin position="140"/>
        <end position="231"/>
    </location>
</feature>
<evidence type="ECO:0000313" key="14">
    <source>
        <dbReference type="Proteomes" id="UP000747399"/>
    </source>
</evidence>
<comment type="caution">
    <text evidence="13">The sequence shown here is derived from an EMBL/GenBank/DDBJ whole genome shotgun (WGS) entry which is preliminary data.</text>
</comment>
<sequence>FTVYGYSYLNFLKFSPWVFVRGTSPAYFRRPPRRVRKMSTQSQPPAAWKAAKPFVNGGLSGMMATCIIQPIDMVKVRIQLGAKGGPLAVGTEIARTEGIGALYKGLSAGLLRQATYTTTRLGVFNVISEDLKARNNGKNLPLWQKAVAGLSAGGIGALVGSPADLTLIRMQADSTLPAEQRRNYKGVGDAFIRIVREDGVAGLFRGAAPTVVRAMSLNMGMLASNDQAKEMIEAAGFEKGGSVAVLGGAFIAGFLASAFSLPFDFIKTRLQKMTPNPDGTMPYKGPIDCAVQTLKNEGPLKFYTGFPTYCIRIAPHVVFTLVFMDMLPKLQKPLGF</sequence>
<keyword evidence="7 12" id="KW-1133">Transmembrane helix</keyword>
<dbReference type="InterPro" id="IPR050391">
    <property type="entry name" value="Mito_Metabolite_Transporter"/>
</dbReference>
<evidence type="ECO:0000256" key="3">
    <source>
        <dbReference type="ARBA" id="ARBA00022448"/>
    </source>
</evidence>
<comment type="subcellular location">
    <subcellularLocation>
        <location evidence="1">Mitochondrion inner membrane</location>
        <topology evidence="1">Multi-pass membrane protein</topology>
    </subcellularLocation>
</comment>
<dbReference type="Proteomes" id="UP000747399">
    <property type="component" value="Unassembled WGS sequence"/>
</dbReference>
<dbReference type="PANTHER" id="PTHR45618">
    <property type="entry name" value="MITOCHONDRIAL DICARBOXYLATE CARRIER-RELATED"/>
    <property type="match status" value="1"/>
</dbReference>
<keyword evidence="9 10" id="KW-0472">Membrane</keyword>
<evidence type="ECO:0000313" key="13">
    <source>
        <dbReference type="EMBL" id="GIL53933.1"/>
    </source>
</evidence>
<dbReference type="AlphaFoldDB" id="A0A8J4B946"/>
<evidence type="ECO:0000256" key="5">
    <source>
        <dbReference type="ARBA" id="ARBA00022737"/>
    </source>
</evidence>
<proteinExistence type="inferred from homology"/>
<keyword evidence="3 11" id="KW-0813">Transport</keyword>
<evidence type="ECO:0000256" key="7">
    <source>
        <dbReference type="ARBA" id="ARBA00022989"/>
    </source>
</evidence>
<evidence type="ECO:0000256" key="1">
    <source>
        <dbReference type="ARBA" id="ARBA00004448"/>
    </source>
</evidence>
<evidence type="ECO:0000256" key="4">
    <source>
        <dbReference type="ARBA" id="ARBA00022692"/>
    </source>
</evidence>
<dbReference type="GO" id="GO:0005743">
    <property type="term" value="C:mitochondrial inner membrane"/>
    <property type="evidence" value="ECO:0007669"/>
    <property type="project" value="UniProtKB-SubCell"/>
</dbReference>
<evidence type="ECO:0000256" key="9">
    <source>
        <dbReference type="ARBA" id="ARBA00023136"/>
    </source>
</evidence>
<evidence type="ECO:0008006" key="15">
    <source>
        <dbReference type="Google" id="ProtNLM"/>
    </source>
</evidence>
<comment type="similarity">
    <text evidence="2 11">Belongs to the mitochondrial carrier (TC 2.A.29) family.</text>
</comment>
<evidence type="ECO:0000256" key="2">
    <source>
        <dbReference type="ARBA" id="ARBA00006375"/>
    </source>
</evidence>
<keyword evidence="4 10" id="KW-0812">Transmembrane</keyword>
<evidence type="ECO:0000256" key="11">
    <source>
        <dbReference type="RuleBase" id="RU000488"/>
    </source>
</evidence>
<dbReference type="EMBL" id="BNCO01000016">
    <property type="protein sequence ID" value="GIL53933.1"/>
    <property type="molecule type" value="Genomic_DNA"/>
</dbReference>
<keyword evidence="8" id="KW-0496">Mitochondrion</keyword>
<gene>
    <name evidence="13" type="ORF">Vafri_9501</name>
</gene>
<organism evidence="13 14">
    <name type="scientific">Volvox africanus</name>
    <dbReference type="NCBI Taxonomy" id="51714"/>
    <lineage>
        <taxon>Eukaryota</taxon>
        <taxon>Viridiplantae</taxon>
        <taxon>Chlorophyta</taxon>
        <taxon>core chlorophytes</taxon>
        <taxon>Chlorophyceae</taxon>
        <taxon>CS clade</taxon>
        <taxon>Chlamydomonadales</taxon>
        <taxon>Volvocaceae</taxon>
        <taxon>Volvox</taxon>
    </lineage>
</organism>
<evidence type="ECO:0000256" key="8">
    <source>
        <dbReference type="ARBA" id="ARBA00023128"/>
    </source>
</evidence>
<evidence type="ECO:0000256" key="12">
    <source>
        <dbReference type="SAM" id="Phobius"/>
    </source>
</evidence>
<protein>
    <recommendedName>
        <fullName evidence="15">Mitochondrial substrate carrier</fullName>
    </recommendedName>
</protein>